<proteinExistence type="predicted"/>
<evidence type="ECO:0000313" key="3">
    <source>
        <dbReference type="Proteomes" id="UP000540698"/>
    </source>
</evidence>
<evidence type="ECO:0000313" key="2">
    <source>
        <dbReference type="EMBL" id="NKY26865.1"/>
    </source>
</evidence>
<reference evidence="2 3" key="1">
    <citation type="submission" date="2020-04" db="EMBL/GenBank/DDBJ databases">
        <title>MicrobeNet Type strains.</title>
        <authorList>
            <person name="Nicholson A.C."/>
        </authorList>
    </citation>
    <scope>NUCLEOTIDE SEQUENCE [LARGE SCALE GENOMIC DNA]</scope>
    <source>
        <strain evidence="2 3">DSM 44956</strain>
    </source>
</reference>
<dbReference type="Pfam" id="PF13508">
    <property type="entry name" value="Acetyltransf_7"/>
    <property type="match status" value="1"/>
</dbReference>
<name>A0A7X6L317_9NOCA</name>
<sequence length="153" mass="16322">MIVRLAREDDLAGFLELAGQVEHWFGASAEDAEFRAAVLRHIGRGTALVARSAGAEVLGGILFGSNPPVYRVRWLVVAEQARGHGIGRALIADAVRRYVPAPGTLEVVTFGPDHPGGVVGGARAFYEKLGFHPAEEAAPGPEGGSRQVYRRRV</sequence>
<evidence type="ECO:0000259" key="1">
    <source>
        <dbReference type="PROSITE" id="PS51186"/>
    </source>
</evidence>
<gene>
    <name evidence="2" type="ORF">HGB38_11610</name>
</gene>
<dbReference type="EMBL" id="JAAXOS010000005">
    <property type="protein sequence ID" value="NKY26865.1"/>
    <property type="molecule type" value="Genomic_DNA"/>
</dbReference>
<comment type="caution">
    <text evidence="2">The sequence shown here is derived from an EMBL/GenBank/DDBJ whole genome shotgun (WGS) entry which is preliminary data.</text>
</comment>
<dbReference type="Proteomes" id="UP000540698">
    <property type="component" value="Unassembled WGS sequence"/>
</dbReference>
<dbReference type="GO" id="GO:0016747">
    <property type="term" value="F:acyltransferase activity, transferring groups other than amino-acyl groups"/>
    <property type="evidence" value="ECO:0007669"/>
    <property type="project" value="InterPro"/>
</dbReference>
<dbReference type="CDD" id="cd04301">
    <property type="entry name" value="NAT_SF"/>
    <property type="match status" value="1"/>
</dbReference>
<protein>
    <submittedName>
        <fullName evidence="2">GNAT family N-acetyltransferase</fullName>
    </submittedName>
</protein>
<dbReference type="Gene3D" id="3.40.630.30">
    <property type="match status" value="1"/>
</dbReference>
<dbReference type="RefSeq" id="WP_062976657.1">
    <property type="nucleotide sequence ID" value="NZ_JAAXOS010000005.1"/>
</dbReference>
<dbReference type="AlphaFoldDB" id="A0A7X6L317"/>
<dbReference type="InterPro" id="IPR016181">
    <property type="entry name" value="Acyl_CoA_acyltransferase"/>
</dbReference>
<feature type="domain" description="N-acetyltransferase" evidence="1">
    <location>
        <begin position="1"/>
        <end position="153"/>
    </location>
</feature>
<accession>A0A7X6L317</accession>
<dbReference type="PROSITE" id="PS51186">
    <property type="entry name" value="GNAT"/>
    <property type="match status" value="1"/>
</dbReference>
<dbReference type="InterPro" id="IPR000182">
    <property type="entry name" value="GNAT_dom"/>
</dbReference>
<keyword evidence="3" id="KW-1185">Reference proteome</keyword>
<keyword evidence="2" id="KW-0808">Transferase</keyword>
<dbReference type="SUPFAM" id="SSF55729">
    <property type="entry name" value="Acyl-CoA N-acyltransferases (Nat)"/>
    <property type="match status" value="1"/>
</dbReference>
<organism evidence="2 3">
    <name type="scientific">Nocardia gamkensis</name>
    <dbReference type="NCBI Taxonomy" id="352869"/>
    <lineage>
        <taxon>Bacteria</taxon>
        <taxon>Bacillati</taxon>
        <taxon>Actinomycetota</taxon>
        <taxon>Actinomycetes</taxon>
        <taxon>Mycobacteriales</taxon>
        <taxon>Nocardiaceae</taxon>
        <taxon>Nocardia</taxon>
    </lineage>
</organism>